<feature type="transmembrane region" description="Helical" evidence="8">
    <location>
        <begin position="264"/>
        <end position="289"/>
    </location>
</feature>
<protein>
    <submittedName>
        <fullName evidence="9">Peptidoglycan lipid II flippase</fullName>
    </submittedName>
</protein>
<evidence type="ECO:0000256" key="2">
    <source>
        <dbReference type="ARBA" id="ARBA00022475"/>
    </source>
</evidence>
<feature type="transmembrane region" description="Helical" evidence="8">
    <location>
        <begin position="301"/>
        <end position="323"/>
    </location>
</feature>
<feature type="transmembrane region" description="Helical" evidence="8">
    <location>
        <begin position="107"/>
        <end position="133"/>
    </location>
</feature>
<dbReference type="InterPro" id="IPR051050">
    <property type="entry name" value="Lipid_II_flippase_MurJ/MviN"/>
</dbReference>
<organism evidence="9 10">
    <name type="scientific">Amycolatopsis thermophila</name>
    <dbReference type="NCBI Taxonomy" id="206084"/>
    <lineage>
        <taxon>Bacteria</taxon>
        <taxon>Bacillati</taxon>
        <taxon>Actinomycetota</taxon>
        <taxon>Actinomycetes</taxon>
        <taxon>Pseudonocardiales</taxon>
        <taxon>Pseudonocardiaceae</taxon>
        <taxon>Amycolatopsis</taxon>
    </lineage>
</organism>
<dbReference type="EMBL" id="JAUSUT010000001">
    <property type="protein sequence ID" value="MDQ0381543.1"/>
    <property type="molecule type" value="Genomic_DNA"/>
</dbReference>
<feature type="transmembrane region" description="Helical" evidence="8">
    <location>
        <begin position="153"/>
        <end position="172"/>
    </location>
</feature>
<evidence type="ECO:0000313" key="9">
    <source>
        <dbReference type="EMBL" id="MDQ0381543.1"/>
    </source>
</evidence>
<keyword evidence="3 8" id="KW-0812">Transmembrane</keyword>
<dbReference type="Proteomes" id="UP001229651">
    <property type="component" value="Unassembled WGS sequence"/>
</dbReference>
<sequence length="563" mass="57569">MMRPSEQPDLVAPGEDEAPARFTGVAGDSIRVASFTLASRVTGVVKVAVIGAVLGPTFFGNTFQLTNTLPNLIYYGFLAGSLFVSLLVPTLVGHVNTGGLRSAERVAGGFLGLTLLALAAVAPVAVLFGPLLLRIAGPGAAAGATASQEHVGRVLVVMFIPQVFCYCVVGTATSAMNTRRRFTLAAAAPAMENLGIIAVLGATAVLFGNRTTIDSVTTPELLLLGLGTTGAVALHAAVQWWGARRAGITLLPRAGWRDPEVRALVRRAVPSIAQAGLMAVQVLSLLALANRVAGGVVAFQIALNFYFLAIALGATPVALSLLPRLATLDLRGDLAGFRDTLMRGFALGLFIAVPSAVGYAVLAEPIARAVAIGRMGSADGIALVAAGIAPLAFAVVAQTAFAIASYAAFARKDTTSPLISMALQAVCCLSFAGLALRVHGSATITVLGAAYGAAMAVAATHLILRLRRRLGPASHRVSPSLVKIGLGAALMAAPVLYVARGVGAAVRPPLGPMSAVLAAAVAGLGVFVATQLAMRTSELRALTGGLMQMVTRRRRARQGAGDV</sequence>
<feature type="transmembrane region" description="Helical" evidence="8">
    <location>
        <begin position="484"/>
        <end position="503"/>
    </location>
</feature>
<dbReference type="Pfam" id="PF03023">
    <property type="entry name" value="MurJ"/>
    <property type="match status" value="1"/>
</dbReference>
<proteinExistence type="predicted"/>
<evidence type="ECO:0000313" key="10">
    <source>
        <dbReference type="Proteomes" id="UP001229651"/>
    </source>
</evidence>
<accession>A0ABU0F1T7</accession>
<feature type="transmembrane region" description="Helical" evidence="8">
    <location>
        <begin position="184"/>
        <end position="209"/>
    </location>
</feature>
<dbReference type="PANTHER" id="PTHR47019:SF1">
    <property type="entry name" value="LIPID II FLIPPASE MURJ"/>
    <property type="match status" value="1"/>
</dbReference>
<evidence type="ECO:0000256" key="7">
    <source>
        <dbReference type="ARBA" id="ARBA00023136"/>
    </source>
</evidence>
<keyword evidence="2" id="KW-1003">Cell membrane</keyword>
<comment type="subcellular location">
    <subcellularLocation>
        <location evidence="1">Cell membrane</location>
        <topology evidence="1">Multi-pass membrane protein</topology>
    </subcellularLocation>
</comment>
<evidence type="ECO:0000256" key="5">
    <source>
        <dbReference type="ARBA" id="ARBA00022984"/>
    </source>
</evidence>
<feature type="transmembrane region" description="Helical" evidence="8">
    <location>
        <begin position="72"/>
        <end position="95"/>
    </location>
</feature>
<evidence type="ECO:0000256" key="3">
    <source>
        <dbReference type="ARBA" id="ARBA00022692"/>
    </source>
</evidence>
<dbReference type="InterPro" id="IPR004268">
    <property type="entry name" value="MurJ"/>
</dbReference>
<comment type="caution">
    <text evidence="9">The sequence shown here is derived from an EMBL/GenBank/DDBJ whole genome shotgun (WGS) entry which is preliminary data.</text>
</comment>
<evidence type="ECO:0000256" key="6">
    <source>
        <dbReference type="ARBA" id="ARBA00022989"/>
    </source>
</evidence>
<keyword evidence="6 8" id="KW-1133">Transmembrane helix</keyword>
<evidence type="ECO:0000256" key="8">
    <source>
        <dbReference type="SAM" id="Phobius"/>
    </source>
</evidence>
<dbReference type="PANTHER" id="PTHR47019">
    <property type="entry name" value="LIPID II FLIPPASE MURJ"/>
    <property type="match status" value="1"/>
</dbReference>
<feature type="transmembrane region" description="Helical" evidence="8">
    <location>
        <begin position="515"/>
        <end position="534"/>
    </location>
</feature>
<name>A0ABU0F1T7_9PSEU</name>
<reference evidence="9 10" key="1">
    <citation type="submission" date="2023-07" db="EMBL/GenBank/DDBJ databases">
        <title>Sequencing the genomes of 1000 actinobacteria strains.</title>
        <authorList>
            <person name="Klenk H.-P."/>
        </authorList>
    </citation>
    <scope>NUCLEOTIDE SEQUENCE [LARGE SCALE GENOMIC DNA]</scope>
    <source>
        <strain evidence="9 10">DSM 45805</strain>
    </source>
</reference>
<keyword evidence="5" id="KW-0573">Peptidoglycan synthesis</keyword>
<feature type="transmembrane region" description="Helical" evidence="8">
    <location>
        <begin position="442"/>
        <end position="464"/>
    </location>
</feature>
<evidence type="ECO:0000256" key="1">
    <source>
        <dbReference type="ARBA" id="ARBA00004651"/>
    </source>
</evidence>
<feature type="transmembrane region" description="Helical" evidence="8">
    <location>
        <begin position="221"/>
        <end position="243"/>
    </location>
</feature>
<feature type="transmembrane region" description="Helical" evidence="8">
    <location>
        <begin position="382"/>
        <end position="406"/>
    </location>
</feature>
<feature type="transmembrane region" description="Helical" evidence="8">
    <location>
        <begin position="418"/>
        <end position="436"/>
    </location>
</feature>
<keyword evidence="10" id="KW-1185">Reference proteome</keyword>
<feature type="transmembrane region" description="Helical" evidence="8">
    <location>
        <begin position="344"/>
        <end position="362"/>
    </location>
</feature>
<keyword evidence="4" id="KW-0133">Cell shape</keyword>
<keyword evidence="7 8" id="KW-0472">Membrane</keyword>
<evidence type="ECO:0000256" key="4">
    <source>
        <dbReference type="ARBA" id="ARBA00022960"/>
    </source>
</evidence>
<feature type="transmembrane region" description="Helical" evidence="8">
    <location>
        <begin position="41"/>
        <end position="60"/>
    </location>
</feature>
<gene>
    <name evidence="9" type="ORF">FB470_005537</name>
</gene>